<protein>
    <recommendedName>
        <fullName evidence="4">Secreted protein</fullName>
    </recommendedName>
</protein>
<organism evidence="2 3">
    <name type="scientific">Saguinus oedipus</name>
    <name type="common">Cotton-top tamarin</name>
    <name type="synonym">Oedipomidas oedipus</name>
    <dbReference type="NCBI Taxonomy" id="9490"/>
    <lineage>
        <taxon>Eukaryota</taxon>
        <taxon>Metazoa</taxon>
        <taxon>Chordata</taxon>
        <taxon>Craniata</taxon>
        <taxon>Vertebrata</taxon>
        <taxon>Euteleostomi</taxon>
        <taxon>Mammalia</taxon>
        <taxon>Eutheria</taxon>
        <taxon>Euarchontoglires</taxon>
        <taxon>Primates</taxon>
        <taxon>Haplorrhini</taxon>
        <taxon>Platyrrhini</taxon>
        <taxon>Cebidae</taxon>
        <taxon>Callitrichinae</taxon>
        <taxon>Saguinus</taxon>
    </lineage>
</organism>
<dbReference type="Proteomes" id="UP001266305">
    <property type="component" value="Unassembled WGS sequence"/>
</dbReference>
<keyword evidence="1" id="KW-0732">Signal</keyword>
<evidence type="ECO:0000313" key="3">
    <source>
        <dbReference type="Proteomes" id="UP001266305"/>
    </source>
</evidence>
<name>A0ABQ9V7S8_SAGOE</name>
<evidence type="ECO:0000313" key="2">
    <source>
        <dbReference type="EMBL" id="KAK2105418.1"/>
    </source>
</evidence>
<sequence>MSYPLTALKLQFTWIAATVLQIGSLSDVLVAVEAQDGNQDDFPQPCIRPTHGQAAPGFMDASLDFTKALKHQCGHCCLHDIKLSIAGQPMSKYDRPLVTCN</sequence>
<feature type="chain" id="PRO_5047209753" description="Secreted protein" evidence="1">
    <location>
        <begin position="35"/>
        <end position="101"/>
    </location>
</feature>
<gene>
    <name evidence="2" type="ORF">P7K49_014932</name>
</gene>
<accession>A0ABQ9V7S8</accession>
<feature type="signal peptide" evidence="1">
    <location>
        <begin position="1"/>
        <end position="34"/>
    </location>
</feature>
<proteinExistence type="predicted"/>
<comment type="caution">
    <text evidence="2">The sequence shown here is derived from an EMBL/GenBank/DDBJ whole genome shotgun (WGS) entry which is preliminary data.</text>
</comment>
<keyword evidence="3" id="KW-1185">Reference proteome</keyword>
<evidence type="ECO:0008006" key="4">
    <source>
        <dbReference type="Google" id="ProtNLM"/>
    </source>
</evidence>
<evidence type="ECO:0000256" key="1">
    <source>
        <dbReference type="SAM" id="SignalP"/>
    </source>
</evidence>
<reference evidence="2 3" key="1">
    <citation type="submission" date="2023-05" db="EMBL/GenBank/DDBJ databases">
        <title>B98-5 Cell Line De Novo Hybrid Assembly: An Optical Mapping Approach.</title>
        <authorList>
            <person name="Kananen K."/>
            <person name="Auerbach J.A."/>
            <person name="Kautto E."/>
            <person name="Blachly J.S."/>
        </authorList>
    </citation>
    <scope>NUCLEOTIDE SEQUENCE [LARGE SCALE GENOMIC DNA]</scope>
    <source>
        <strain evidence="2">B95-8</strain>
        <tissue evidence="2">Cell line</tissue>
    </source>
</reference>
<dbReference type="EMBL" id="JASSZA010000007">
    <property type="protein sequence ID" value="KAK2105418.1"/>
    <property type="molecule type" value="Genomic_DNA"/>
</dbReference>